<organism evidence="2 3">
    <name type="scientific">Antiquaquibacter oligotrophicus</name>
    <dbReference type="NCBI Taxonomy" id="2880260"/>
    <lineage>
        <taxon>Bacteria</taxon>
        <taxon>Bacillati</taxon>
        <taxon>Actinomycetota</taxon>
        <taxon>Actinomycetes</taxon>
        <taxon>Micrococcales</taxon>
        <taxon>Microbacteriaceae</taxon>
        <taxon>Antiquaquibacter</taxon>
    </lineage>
</organism>
<keyword evidence="1" id="KW-0812">Transmembrane</keyword>
<name>A0ABT6KLS3_9MICO</name>
<feature type="transmembrane region" description="Helical" evidence="1">
    <location>
        <begin position="76"/>
        <end position="96"/>
    </location>
</feature>
<gene>
    <name evidence="2" type="ORF">M2152_000580</name>
</gene>
<proteinExistence type="predicted"/>
<evidence type="ECO:0000313" key="2">
    <source>
        <dbReference type="EMBL" id="MDH6180398.1"/>
    </source>
</evidence>
<comment type="caution">
    <text evidence="2">The sequence shown here is derived from an EMBL/GenBank/DDBJ whole genome shotgun (WGS) entry which is preliminary data.</text>
</comment>
<feature type="transmembrane region" description="Helical" evidence="1">
    <location>
        <begin position="37"/>
        <end position="64"/>
    </location>
</feature>
<dbReference type="EMBL" id="JARXVQ010000001">
    <property type="protein sequence ID" value="MDH6180398.1"/>
    <property type="molecule type" value="Genomic_DNA"/>
</dbReference>
<evidence type="ECO:0000256" key="1">
    <source>
        <dbReference type="SAM" id="Phobius"/>
    </source>
</evidence>
<keyword evidence="3" id="KW-1185">Reference proteome</keyword>
<dbReference type="Proteomes" id="UP001160142">
    <property type="component" value="Unassembled WGS sequence"/>
</dbReference>
<evidence type="ECO:0000313" key="3">
    <source>
        <dbReference type="Proteomes" id="UP001160142"/>
    </source>
</evidence>
<keyword evidence="1" id="KW-0472">Membrane</keyword>
<accession>A0ABT6KLS3</accession>
<keyword evidence="1" id="KW-1133">Transmembrane helix</keyword>
<dbReference type="RefSeq" id="WP_322132753.1">
    <property type="nucleotide sequence ID" value="NZ_CP085036.1"/>
</dbReference>
<sequence length="174" mass="18488">MVSVTNSYNYPTDPVNKVDLTGQFEWDWNTAGEVADFAAGALGVLALFGCAACGVISAGISLVTGVARLATGNQEGWVDLIGAATFGASTGVVMVAKSVTKAALKQTPRFVRGTPNIPARNAIRRDGCLWRSNYERGGIYLGAQIYGAFETGRFFIELASGKYDPSILWRGRLA</sequence>
<protein>
    <submittedName>
        <fullName evidence="2">Uncharacterized protein</fullName>
    </submittedName>
</protein>
<reference evidence="2 3" key="1">
    <citation type="submission" date="2023-04" db="EMBL/GenBank/DDBJ databases">
        <title>Genome Encyclopedia of Bacteria and Archaea VI: Functional Genomics of Type Strains.</title>
        <authorList>
            <person name="Whitman W."/>
        </authorList>
    </citation>
    <scope>NUCLEOTIDE SEQUENCE [LARGE SCALE GENOMIC DNA]</scope>
    <source>
        <strain evidence="2 3">SG_E_30_P1</strain>
    </source>
</reference>